<gene>
    <name evidence="1" type="ORF">V6N11_016717</name>
</gene>
<reference evidence="1 2" key="1">
    <citation type="journal article" date="2024" name="G3 (Bethesda)">
        <title>Genome assembly of Hibiscus sabdariffa L. provides insights into metabolisms of medicinal natural products.</title>
        <authorList>
            <person name="Kim T."/>
        </authorList>
    </citation>
    <scope>NUCLEOTIDE SEQUENCE [LARGE SCALE GENOMIC DNA]</scope>
    <source>
        <strain evidence="1">TK-2024</strain>
        <tissue evidence="1">Old leaves</tissue>
    </source>
</reference>
<keyword evidence="2" id="KW-1185">Reference proteome</keyword>
<evidence type="ECO:0000313" key="2">
    <source>
        <dbReference type="Proteomes" id="UP001396334"/>
    </source>
</evidence>
<proteinExistence type="predicted"/>
<name>A0ABR2TVV2_9ROSI</name>
<sequence length="112" mass="12827">MSKDARSCKGHGIAYHKWNTSILGKSWYEINEAKPLNVREWNKVSLMENWGLKVPYPLEMSPPRLSTLWSTVCGIESIPEGFFVHMQGLTKNPIKGSPKFHSKYYCLPTVDI</sequence>
<accession>A0ABR2TVV2</accession>
<organism evidence="1 2">
    <name type="scientific">Hibiscus sabdariffa</name>
    <name type="common">roselle</name>
    <dbReference type="NCBI Taxonomy" id="183260"/>
    <lineage>
        <taxon>Eukaryota</taxon>
        <taxon>Viridiplantae</taxon>
        <taxon>Streptophyta</taxon>
        <taxon>Embryophyta</taxon>
        <taxon>Tracheophyta</taxon>
        <taxon>Spermatophyta</taxon>
        <taxon>Magnoliopsida</taxon>
        <taxon>eudicotyledons</taxon>
        <taxon>Gunneridae</taxon>
        <taxon>Pentapetalae</taxon>
        <taxon>rosids</taxon>
        <taxon>malvids</taxon>
        <taxon>Malvales</taxon>
        <taxon>Malvaceae</taxon>
        <taxon>Malvoideae</taxon>
        <taxon>Hibiscus</taxon>
    </lineage>
</organism>
<evidence type="ECO:0000313" key="1">
    <source>
        <dbReference type="EMBL" id="KAK9041625.1"/>
    </source>
</evidence>
<protein>
    <submittedName>
        <fullName evidence="1">Uncharacterized protein</fullName>
    </submittedName>
</protein>
<comment type="caution">
    <text evidence="1">The sequence shown here is derived from an EMBL/GenBank/DDBJ whole genome shotgun (WGS) entry which is preliminary data.</text>
</comment>
<dbReference type="Proteomes" id="UP001396334">
    <property type="component" value="Unassembled WGS sequence"/>
</dbReference>
<dbReference type="EMBL" id="JBBPBN010000004">
    <property type="protein sequence ID" value="KAK9041625.1"/>
    <property type="molecule type" value="Genomic_DNA"/>
</dbReference>